<proteinExistence type="predicted"/>
<reference evidence="2 3" key="1">
    <citation type="journal article" date="2012" name="Genome Biol.">
        <title>Genome and low-iron response of an oceanic diatom adapted to chronic iron limitation.</title>
        <authorList>
            <person name="Lommer M."/>
            <person name="Specht M."/>
            <person name="Roy A.S."/>
            <person name="Kraemer L."/>
            <person name="Andreson R."/>
            <person name="Gutowska M.A."/>
            <person name="Wolf J."/>
            <person name="Bergner S.V."/>
            <person name="Schilhabel M.B."/>
            <person name="Klostermeier U.C."/>
            <person name="Beiko R.G."/>
            <person name="Rosenstiel P."/>
            <person name="Hippler M."/>
            <person name="Laroche J."/>
        </authorList>
    </citation>
    <scope>NUCLEOTIDE SEQUENCE [LARGE SCALE GENOMIC DNA]</scope>
    <source>
        <strain evidence="2 3">CCMP1005</strain>
    </source>
</reference>
<evidence type="ECO:0000256" key="1">
    <source>
        <dbReference type="SAM" id="MobiDB-lite"/>
    </source>
</evidence>
<feature type="region of interest" description="Disordered" evidence="1">
    <location>
        <begin position="184"/>
        <end position="210"/>
    </location>
</feature>
<accession>K0SXL5</accession>
<name>K0SXL5_THAOC</name>
<organism evidence="2 3">
    <name type="scientific">Thalassiosira oceanica</name>
    <name type="common">Marine diatom</name>
    <dbReference type="NCBI Taxonomy" id="159749"/>
    <lineage>
        <taxon>Eukaryota</taxon>
        <taxon>Sar</taxon>
        <taxon>Stramenopiles</taxon>
        <taxon>Ochrophyta</taxon>
        <taxon>Bacillariophyta</taxon>
        <taxon>Coscinodiscophyceae</taxon>
        <taxon>Thalassiosirophycidae</taxon>
        <taxon>Thalassiosirales</taxon>
        <taxon>Thalassiosiraceae</taxon>
        <taxon>Thalassiosira</taxon>
    </lineage>
</organism>
<evidence type="ECO:0000313" key="3">
    <source>
        <dbReference type="Proteomes" id="UP000266841"/>
    </source>
</evidence>
<protein>
    <submittedName>
        <fullName evidence="2">Uncharacterized protein</fullName>
    </submittedName>
</protein>
<keyword evidence="3" id="KW-1185">Reference proteome</keyword>
<feature type="region of interest" description="Disordered" evidence="1">
    <location>
        <begin position="1"/>
        <end position="100"/>
    </location>
</feature>
<dbReference type="AlphaFoldDB" id="K0SXL5"/>
<feature type="compositionally biased region" description="Polar residues" evidence="1">
    <location>
        <begin position="87"/>
        <end position="98"/>
    </location>
</feature>
<dbReference type="EMBL" id="AGNL01009744">
    <property type="protein sequence ID" value="EJK69674.1"/>
    <property type="molecule type" value="Genomic_DNA"/>
</dbReference>
<feature type="region of interest" description="Disordered" evidence="1">
    <location>
        <begin position="133"/>
        <end position="152"/>
    </location>
</feature>
<sequence length="210" mass="22554">MRSSAPTHPPLSHESRLRPSPPEGQTRRGQQSKPGGGAAKSAGGEGRRGKEVSGYPLLPRQQSECGARVAPSAGGMRQEDDEDDGTNEYQSNHVTSKGTPWALRGCPRRAALTWGSLVDYPAKFLTVTLRGGASARNGGHGGRPGTEERDKAVPKYRSELNLENFGSFGRELRKTSRVEFLLRNLEPDASGGSNNARPSSITDRQRSSSS</sequence>
<gene>
    <name evidence="2" type="ORF">THAOC_09043</name>
</gene>
<evidence type="ECO:0000313" key="2">
    <source>
        <dbReference type="EMBL" id="EJK69674.1"/>
    </source>
</evidence>
<dbReference type="Proteomes" id="UP000266841">
    <property type="component" value="Unassembled WGS sequence"/>
</dbReference>
<comment type="caution">
    <text evidence="2">The sequence shown here is derived from an EMBL/GenBank/DDBJ whole genome shotgun (WGS) entry which is preliminary data.</text>
</comment>